<dbReference type="InterPro" id="IPR041609">
    <property type="entry name" value="PurL_linker"/>
</dbReference>
<dbReference type="CDD" id="cd02204">
    <property type="entry name" value="PurL_repeat2"/>
    <property type="match status" value="1"/>
</dbReference>
<dbReference type="Proteomes" id="UP000095247">
    <property type="component" value="Unassembled WGS sequence"/>
</dbReference>
<dbReference type="SUPFAM" id="SSF56042">
    <property type="entry name" value="PurM C-terminal domain-like"/>
    <property type="match status" value="2"/>
</dbReference>
<dbReference type="GO" id="GO:0005737">
    <property type="term" value="C:cytoplasm"/>
    <property type="evidence" value="ECO:0007669"/>
    <property type="project" value="TreeGrafter"/>
</dbReference>
<organism evidence="9 10">
    <name type="scientific">Brachyspira hampsonii</name>
    <dbReference type="NCBI Taxonomy" id="1287055"/>
    <lineage>
        <taxon>Bacteria</taxon>
        <taxon>Pseudomonadati</taxon>
        <taxon>Spirochaetota</taxon>
        <taxon>Spirochaetia</taxon>
        <taxon>Brachyspirales</taxon>
        <taxon>Brachyspiraceae</taxon>
        <taxon>Brachyspira</taxon>
    </lineage>
</organism>
<feature type="domain" description="PurM-like C-terminal" evidence="7">
    <location>
        <begin position="449"/>
        <end position="601"/>
    </location>
</feature>
<evidence type="ECO:0000256" key="2">
    <source>
        <dbReference type="ARBA" id="ARBA00022723"/>
    </source>
</evidence>
<accession>A0A1E5NFE4</accession>
<dbReference type="Gene3D" id="3.90.650.10">
    <property type="entry name" value="PurM-like C-terminal domain"/>
    <property type="match status" value="1"/>
</dbReference>
<dbReference type="Gene3D" id="3.30.1330.10">
    <property type="entry name" value="PurM-like, N-terminal domain"/>
    <property type="match status" value="2"/>
</dbReference>
<gene>
    <name evidence="9" type="ORF">BFL38_08425</name>
</gene>
<dbReference type="GO" id="GO:0004642">
    <property type="term" value="F:phosphoribosylformylglycinamidine synthase activity"/>
    <property type="evidence" value="ECO:0007669"/>
    <property type="project" value="TreeGrafter"/>
</dbReference>
<dbReference type="GO" id="GO:0005524">
    <property type="term" value="F:ATP binding"/>
    <property type="evidence" value="ECO:0007669"/>
    <property type="project" value="UniProtKB-KW"/>
</dbReference>
<evidence type="ECO:0000256" key="4">
    <source>
        <dbReference type="ARBA" id="ARBA00022755"/>
    </source>
</evidence>
<protein>
    <submittedName>
        <fullName evidence="9">Phosphoribosylformylglycinamidine synthase</fullName>
    </submittedName>
</protein>
<dbReference type="PROSITE" id="PS51273">
    <property type="entry name" value="GATASE_TYPE_1"/>
    <property type="match status" value="1"/>
</dbReference>
<keyword evidence="4" id="KW-0658">Purine biosynthesis</keyword>
<dbReference type="AlphaFoldDB" id="A0A1E5NFE4"/>
<dbReference type="Pfam" id="PF13507">
    <property type="entry name" value="GATase_5"/>
    <property type="match status" value="1"/>
</dbReference>
<proteinExistence type="predicted"/>
<dbReference type="PANTHER" id="PTHR10099:SF1">
    <property type="entry name" value="PHOSPHORIBOSYLFORMYLGLYCINAMIDINE SYNTHASE"/>
    <property type="match status" value="1"/>
</dbReference>
<keyword evidence="3" id="KW-0547">Nucleotide-binding</keyword>
<evidence type="ECO:0000259" key="8">
    <source>
        <dbReference type="Pfam" id="PF18072"/>
    </source>
</evidence>
<dbReference type="PANTHER" id="PTHR10099">
    <property type="entry name" value="PHOSPHORIBOSYLFORMYLGLYCINAMIDINE SYNTHASE"/>
    <property type="match status" value="1"/>
</dbReference>
<dbReference type="InterPro" id="IPR029062">
    <property type="entry name" value="Class_I_gatase-like"/>
</dbReference>
<evidence type="ECO:0000256" key="6">
    <source>
        <dbReference type="ARBA" id="ARBA00022842"/>
    </source>
</evidence>
<dbReference type="SUPFAM" id="SSF55326">
    <property type="entry name" value="PurM N-terminal domain-like"/>
    <property type="match status" value="2"/>
</dbReference>
<evidence type="ECO:0000256" key="3">
    <source>
        <dbReference type="ARBA" id="ARBA00022741"/>
    </source>
</evidence>
<dbReference type="CDD" id="cd02203">
    <property type="entry name" value="PurL_repeat1"/>
    <property type="match status" value="1"/>
</dbReference>
<dbReference type="Pfam" id="PF02769">
    <property type="entry name" value="AIRS_C"/>
    <property type="match status" value="1"/>
</dbReference>
<dbReference type="EMBL" id="MDCO01000009">
    <property type="protein sequence ID" value="OEJ14851.1"/>
    <property type="molecule type" value="Genomic_DNA"/>
</dbReference>
<reference evidence="9 10" key="1">
    <citation type="submission" date="2016-08" db="EMBL/GenBank/DDBJ databases">
        <title>Characterization and recognition of Brachyspira hampsonii sp. nov., a novel intestinal spirochete that is pathogenic to pigs.</title>
        <authorList>
            <person name="Mirajkar N."/>
            <person name="La T."/>
            <person name="Phillips N."/>
            <person name="Hampson D."/>
            <person name="Gebhart C."/>
        </authorList>
    </citation>
    <scope>NUCLEOTIDE SEQUENCE [LARGE SCALE GENOMIC DNA]</scope>
    <source>
        <strain evidence="9 10">P280/1</strain>
    </source>
</reference>
<dbReference type="NCBIfam" id="TIGR01857">
    <property type="entry name" value="FGAM-synthase"/>
    <property type="match status" value="1"/>
</dbReference>
<sequence>MNYRIFIEKKDGFNLEAKRLENQLKENFKIKSSVRLLNVYDIFNIEESQLQNSIKVIFSEPPTDQIVEKKDFEHLKYFAVEYLPGQFDQRADSAVQCLKLIYNNIENVSIVSGKVIVFEGNIDESTIEKIKKFYINPVESREKDLSKLEIEESQKADDIKDVENFISFNSEELAEYRNNLDLAMTYKDIEFVQNYFKNEEKRNPTETEIKVLDTYWSDHCRHTTFMTKINDVQLEDALKENNKSNFAEVVLNAINRYYEMRKELYGEDADSKRDINLMDMATISAKYIKKKGKLEDLEISDEINACSIYIDVDAVDENGNNKIEKYLLMFKNETHNHPTEIEPFGGASTCLGGAIRDPLSGRSYVYQAIRVTGSANPLEKLEDTLAGKLPQKKITTTAAAGYSSYGNQIGLTTCLVNEIYDEGYKAKRLEVGAVVGAVPVSYVRREKPKSGDIVIVLGGRTGRDGCGGATGSSKSHTDTSLRLCGAEVQKGNAPEERKIQRLFRNKEVTKLIKKCNDFGAGGVSVAIGELSDGIDINLDVLPVKYLGLNGTELAISESQERMAVVVESKDADKFIKLANDENIEATKVAVITDTNRLVMYLKGKKIVDISRKFLDTNGAKQETNAVLKNIDFENNPFSTKNACSLKSHWFNMIEDLNVASQKGLVEMFDSSIGASTVLMPFGGKYQMTPSDVSIQKIPIFDNNAKEINTASAITWGYNPSIMKWSEFHGGIYSVIESMSKLVSVGVNYKNIRLSFQEYFEKLGNDAKKWGKVYSALLGTIYAQTEFDIPAIGGKDSMSGTFNNISVPSTLISFAVAAIDSNDVISPEFKSANNYVYLIKHNMKENYMPNIEEIKENFDFLHQNIKDKKILSAYTIKFGGIAEALTKMSFGNRIGVDIKDELYFFNLMPASFIVETKEELNYKNAILIGKTINEYKIKVCGEVIDLEEIEKSWLEKLSSVFPYKTNEEIETYTLAIYERKTPFICKNKKAKPNVLIASFLGTNCEYDTQKAFSDAGACTDIFVFRNIKPEYIKESIEEMSKKIDNSQIFMIPGGFSAADEPDGSGKFISAILTNEKIKTSIHKLLERDGLVLGICNGFQALIKSGLLPYGKIGNITENSPTLTFNKIGRHISQMVTTKVVSNNSPWLYNIPVGSELVVPVSHGEGRFFADENIIKELIKKGQVATQYVNFESEPTNEFRFNPNGSAYAIEGIISEDGKVLGKMGHSERYSNNLYKNIITKDIYNIFENGVNYFK</sequence>
<keyword evidence="2" id="KW-0479">Metal-binding</keyword>
<keyword evidence="5" id="KW-0067">ATP-binding</keyword>
<dbReference type="InterPro" id="IPR010918">
    <property type="entry name" value="PurM-like_C_dom"/>
</dbReference>
<feature type="domain" description="Phosphoribosylformylglycinamidine synthase linker" evidence="8">
    <location>
        <begin position="173"/>
        <end position="222"/>
    </location>
</feature>
<dbReference type="GO" id="GO:0006164">
    <property type="term" value="P:purine nucleotide biosynthetic process"/>
    <property type="evidence" value="ECO:0007669"/>
    <property type="project" value="UniProtKB-KW"/>
</dbReference>
<dbReference type="SMART" id="SM01211">
    <property type="entry name" value="GATase_5"/>
    <property type="match status" value="1"/>
</dbReference>
<evidence type="ECO:0000313" key="9">
    <source>
        <dbReference type="EMBL" id="OEJ14851.1"/>
    </source>
</evidence>
<evidence type="ECO:0000256" key="1">
    <source>
        <dbReference type="ARBA" id="ARBA00022598"/>
    </source>
</evidence>
<keyword evidence="1" id="KW-0436">Ligase</keyword>
<keyword evidence="6" id="KW-0460">Magnesium</keyword>
<dbReference type="Pfam" id="PF18072">
    <property type="entry name" value="FGAR-AT_linker"/>
    <property type="match status" value="1"/>
</dbReference>
<evidence type="ECO:0000259" key="7">
    <source>
        <dbReference type="Pfam" id="PF02769"/>
    </source>
</evidence>
<name>A0A1E5NFE4_9SPIR</name>
<dbReference type="RefSeq" id="WP_069726347.1">
    <property type="nucleotide sequence ID" value="NZ_MDCO01000009.1"/>
</dbReference>
<dbReference type="InterPro" id="IPR036921">
    <property type="entry name" value="PurM-like_N_sf"/>
</dbReference>
<evidence type="ECO:0000313" key="10">
    <source>
        <dbReference type="Proteomes" id="UP000095247"/>
    </source>
</evidence>
<dbReference type="GO" id="GO:0046872">
    <property type="term" value="F:metal ion binding"/>
    <property type="evidence" value="ECO:0007669"/>
    <property type="project" value="UniProtKB-KW"/>
</dbReference>
<dbReference type="Gene3D" id="3.40.50.880">
    <property type="match status" value="1"/>
</dbReference>
<evidence type="ECO:0000256" key="5">
    <source>
        <dbReference type="ARBA" id="ARBA00022840"/>
    </source>
</evidence>
<dbReference type="FunFam" id="3.30.1330.10:FF:000013">
    <property type="entry name" value="Phosphoribosylformylglycinamidine synthase"/>
    <property type="match status" value="1"/>
</dbReference>
<comment type="caution">
    <text evidence="9">The sequence shown here is derived from an EMBL/GenBank/DDBJ whole genome shotgun (WGS) entry which is preliminary data.</text>
</comment>
<dbReference type="InterPro" id="IPR036676">
    <property type="entry name" value="PurM-like_C_sf"/>
</dbReference>
<dbReference type="InterPro" id="IPR010141">
    <property type="entry name" value="FGAM_synthase"/>
</dbReference>
<dbReference type="SUPFAM" id="SSF52317">
    <property type="entry name" value="Class I glutamine amidotransferase-like"/>
    <property type="match status" value="1"/>
</dbReference>